<dbReference type="Proteomes" id="UP001165263">
    <property type="component" value="Unassembled WGS sequence"/>
</dbReference>
<comment type="caution">
    <text evidence="1">The sequence shown here is derived from an EMBL/GenBank/DDBJ whole genome shotgun (WGS) entry which is preliminary data.</text>
</comment>
<dbReference type="EMBL" id="JANUHC010000002">
    <property type="protein sequence ID" value="MCS0628853.1"/>
    <property type="molecule type" value="Genomic_DNA"/>
</dbReference>
<keyword evidence="2" id="KW-1185">Reference proteome</keyword>
<evidence type="ECO:0000313" key="2">
    <source>
        <dbReference type="Proteomes" id="UP001165263"/>
    </source>
</evidence>
<evidence type="ECO:0000313" key="1">
    <source>
        <dbReference type="EMBL" id="MCS0628853.1"/>
    </source>
</evidence>
<proteinExistence type="predicted"/>
<name>A0ABT2BUP8_9BURK</name>
<dbReference type="RefSeq" id="WP_259448071.1">
    <property type="nucleotide sequence ID" value="NZ_CP119520.1"/>
</dbReference>
<organism evidence="1 2">
    <name type="scientific">Telluria mixta</name>
    <dbReference type="NCBI Taxonomy" id="34071"/>
    <lineage>
        <taxon>Bacteria</taxon>
        <taxon>Pseudomonadati</taxon>
        <taxon>Pseudomonadota</taxon>
        <taxon>Betaproteobacteria</taxon>
        <taxon>Burkholderiales</taxon>
        <taxon>Oxalobacteraceae</taxon>
        <taxon>Telluria group</taxon>
        <taxon>Telluria</taxon>
    </lineage>
</organism>
<accession>A0ABT2BUP8</accession>
<reference evidence="1" key="1">
    <citation type="submission" date="2022-08" db="EMBL/GenBank/DDBJ databases">
        <title>Reclassification of Massilia species as members of the genera Telluria, Duganella, Pseudoduganella, Mokoshia gen. nov. and Zemynaea gen. nov. using orthogonal and non-orthogonal genome-based approaches.</title>
        <authorList>
            <person name="Bowman J.P."/>
        </authorList>
    </citation>
    <scope>NUCLEOTIDE SEQUENCE</scope>
    <source>
        <strain evidence="1">LMG 11547</strain>
    </source>
</reference>
<gene>
    <name evidence="1" type="ORF">NX786_05860</name>
</gene>
<protein>
    <submittedName>
        <fullName evidence="1">Uncharacterized protein</fullName>
    </submittedName>
</protein>
<sequence length="133" mass="15506">MSMLAVVGLLILLSILWLRFGTSIPKGYQFRKCQGAQWRRAFPQATKEDIREFLLLFVAAFAFRDSEKLKFSPDDRIWEIYRDLYPNRWVADALEIETLTDDLKAKHGIALGEIWTEKLTLGELFARLQNARI</sequence>